<dbReference type="STRING" id="84029.CROST_25910"/>
<dbReference type="Pfam" id="PF02576">
    <property type="entry name" value="RimP_N"/>
    <property type="match status" value="1"/>
</dbReference>
<dbReference type="KEGG" id="crw:CROST_023940"/>
<dbReference type="InterPro" id="IPR028998">
    <property type="entry name" value="RimP_C"/>
</dbReference>
<dbReference type="Gene3D" id="2.30.30.180">
    <property type="entry name" value="Ribosome maturation factor RimP, C-terminal domain"/>
    <property type="match status" value="1"/>
</dbReference>
<comment type="similarity">
    <text evidence="1">Belongs to the RimP family.</text>
</comment>
<keyword evidence="3" id="KW-1185">Reference proteome</keyword>
<dbReference type="InterPro" id="IPR028989">
    <property type="entry name" value="RimP_N"/>
</dbReference>
<protein>
    <recommendedName>
        <fullName evidence="1">Ribosome maturation factor RimP</fullName>
    </recommendedName>
</protein>
<proteinExistence type="inferred from homology"/>
<reference evidence="2 3" key="1">
    <citation type="submission" date="2022-04" db="EMBL/GenBank/DDBJ databases">
        <title>Genome sequence of C. roseum typestrain.</title>
        <authorList>
            <person name="Poehlein A."/>
            <person name="Schoch T."/>
            <person name="Duerre P."/>
            <person name="Daniel R."/>
        </authorList>
    </citation>
    <scope>NUCLEOTIDE SEQUENCE [LARGE SCALE GENOMIC DNA]</scope>
    <source>
        <strain evidence="2 3">DSM 7320</strain>
    </source>
</reference>
<evidence type="ECO:0000256" key="1">
    <source>
        <dbReference type="HAMAP-Rule" id="MF_01077"/>
    </source>
</evidence>
<dbReference type="SUPFAM" id="SSF75420">
    <property type="entry name" value="YhbC-like, N-terminal domain"/>
    <property type="match status" value="1"/>
</dbReference>
<evidence type="ECO:0000313" key="3">
    <source>
        <dbReference type="Proteomes" id="UP000190951"/>
    </source>
</evidence>
<dbReference type="FunFam" id="3.30.300.70:FF:000001">
    <property type="entry name" value="Ribosome maturation factor RimP"/>
    <property type="match status" value="1"/>
</dbReference>
<dbReference type="CDD" id="cd01734">
    <property type="entry name" value="YlxS_C"/>
    <property type="match status" value="1"/>
</dbReference>
<dbReference type="Pfam" id="PF17384">
    <property type="entry name" value="DUF150_C"/>
    <property type="match status" value="1"/>
</dbReference>
<comment type="subcellular location">
    <subcellularLocation>
        <location evidence="1">Cytoplasm</location>
    </subcellularLocation>
</comment>
<dbReference type="HAMAP" id="MF_01077">
    <property type="entry name" value="RimP"/>
    <property type="match status" value="1"/>
</dbReference>
<dbReference type="SUPFAM" id="SSF74942">
    <property type="entry name" value="YhbC-like, C-terminal domain"/>
    <property type="match status" value="1"/>
</dbReference>
<keyword evidence="1" id="KW-0963">Cytoplasm</keyword>
<dbReference type="PANTHER" id="PTHR33867:SF1">
    <property type="entry name" value="RIBOSOME MATURATION FACTOR RIMP"/>
    <property type="match status" value="1"/>
</dbReference>
<dbReference type="EMBL" id="CP096983">
    <property type="protein sequence ID" value="URZ11677.1"/>
    <property type="molecule type" value="Genomic_DNA"/>
</dbReference>
<dbReference type="AlphaFoldDB" id="A0A1S8L4Z4"/>
<name>A0A1S8L4Z4_9CLOT</name>
<dbReference type="InterPro" id="IPR036847">
    <property type="entry name" value="RimP_C_sf"/>
</dbReference>
<organism evidence="2 3">
    <name type="scientific">Clostridium felsineum</name>
    <dbReference type="NCBI Taxonomy" id="36839"/>
    <lineage>
        <taxon>Bacteria</taxon>
        <taxon>Bacillati</taxon>
        <taxon>Bacillota</taxon>
        <taxon>Clostridia</taxon>
        <taxon>Eubacteriales</taxon>
        <taxon>Clostridiaceae</taxon>
        <taxon>Clostridium</taxon>
    </lineage>
</organism>
<comment type="function">
    <text evidence="1">Required for maturation of 30S ribosomal subunits.</text>
</comment>
<dbReference type="InterPro" id="IPR003728">
    <property type="entry name" value="Ribosome_maturation_RimP"/>
</dbReference>
<evidence type="ECO:0000313" key="2">
    <source>
        <dbReference type="EMBL" id="URZ11677.1"/>
    </source>
</evidence>
<dbReference type="InterPro" id="IPR035956">
    <property type="entry name" value="RimP_N_sf"/>
</dbReference>
<sequence length="149" mass="17197">MIDKLIELIQPVVENLGYEFYHIEIVKEDGERYLRVYIDKESGISLSDCEIVSRAISDLLDDKDPIPYSYYLEVSSPGINRTLFTDNHLKKYIGSIVDIKLKSSLEKSTNYSGKLIDFNEEDIIVTISEDRNLKIPRKKIKKICLSGEF</sequence>
<dbReference type="NCBIfam" id="NF000934">
    <property type="entry name" value="PRK00092.3-1"/>
    <property type="match status" value="1"/>
</dbReference>
<dbReference type="GO" id="GO:0006412">
    <property type="term" value="P:translation"/>
    <property type="evidence" value="ECO:0007669"/>
    <property type="project" value="TreeGrafter"/>
</dbReference>
<dbReference type="GO" id="GO:0000028">
    <property type="term" value="P:ribosomal small subunit assembly"/>
    <property type="evidence" value="ECO:0007669"/>
    <property type="project" value="TreeGrafter"/>
</dbReference>
<accession>A0A1S8L4Z4</accession>
<dbReference type="Gene3D" id="3.30.300.70">
    <property type="entry name" value="RimP-like superfamily, N-terminal"/>
    <property type="match status" value="1"/>
</dbReference>
<dbReference type="RefSeq" id="WP_077833327.1">
    <property type="nucleotide sequence ID" value="NZ_CP096983.1"/>
</dbReference>
<gene>
    <name evidence="1 2" type="primary">rimP</name>
    <name evidence="2" type="ORF">CROST_023940</name>
</gene>
<dbReference type="GO" id="GO:0005829">
    <property type="term" value="C:cytosol"/>
    <property type="evidence" value="ECO:0007669"/>
    <property type="project" value="TreeGrafter"/>
</dbReference>
<keyword evidence="1" id="KW-0690">Ribosome biogenesis</keyword>
<dbReference type="PANTHER" id="PTHR33867">
    <property type="entry name" value="RIBOSOME MATURATION FACTOR RIMP"/>
    <property type="match status" value="1"/>
</dbReference>
<dbReference type="Proteomes" id="UP000190951">
    <property type="component" value="Chromosome"/>
</dbReference>